<keyword evidence="4" id="KW-0233">DNA recombination</keyword>
<dbReference type="EMBL" id="JAGVWE010000002">
    <property type="protein sequence ID" value="MBS3062696.1"/>
    <property type="molecule type" value="Genomic_DNA"/>
</dbReference>
<dbReference type="GO" id="GO:0003677">
    <property type="term" value="F:DNA binding"/>
    <property type="evidence" value="ECO:0007669"/>
    <property type="project" value="UniProtKB-UniRule"/>
</dbReference>
<evidence type="ECO:0000256" key="5">
    <source>
        <dbReference type="PROSITE-ProRule" id="PRU01248"/>
    </source>
</evidence>
<dbReference type="Pfam" id="PF13495">
    <property type="entry name" value="Phage_int_SAM_4"/>
    <property type="match status" value="1"/>
</dbReference>
<dbReference type="SUPFAM" id="SSF56349">
    <property type="entry name" value="DNA breaking-rejoining enzymes"/>
    <property type="match status" value="1"/>
</dbReference>
<gene>
    <name evidence="8" type="ORF">J4203_02400</name>
</gene>
<reference evidence="8" key="1">
    <citation type="submission" date="2021-03" db="EMBL/GenBank/DDBJ databases">
        <authorList>
            <person name="Jaffe A."/>
        </authorList>
    </citation>
    <scope>NUCLEOTIDE SEQUENCE</scope>
    <source>
        <strain evidence="8">RIFCSPLOWO2_01_FULL_58_19</strain>
    </source>
</reference>
<evidence type="ECO:0000313" key="9">
    <source>
        <dbReference type="Proteomes" id="UP000678237"/>
    </source>
</evidence>
<dbReference type="PROSITE" id="PS51898">
    <property type="entry name" value="TYR_RECOMBINASE"/>
    <property type="match status" value="1"/>
</dbReference>
<dbReference type="Proteomes" id="UP000678237">
    <property type="component" value="Unassembled WGS sequence"/>
</dbReference>
<keyword evidence="2" id="KW-0229">DNA integration</keyword>
<evidence type="ECO:0000256" key="4">
    <source>
        <dbReference type="ARBA" id="ARBA00023172"/>
    </source>
</evidence>
<dbReference type="InterPro" id="IPR011010">
    <property type="entry name" value="DNA_brk_join_enz"/>
</dbReference>
<dbReference type="PANTHER" id="PTHR30349">
    <property type="entry name" value="PHAGE INTEGRASE-RELATED"/>
    <property type="match status" value="1"/>
</dbReference>
<dbReference type="Gene3D" id="1.10.443.10">
    <property type="entry name" value="Intergrase catalytic core"/>
    <property type="match status" value="1"/>
</dbReference>
<evidence type="ECO:0000313" key="8">
    <source>
        <dbReference type="EMBL" id="MBS3062696.1"/>
    </source>
</evidence>
<dbReference type="PANTHER" id="PTHR30349:SF64">
    <property type="entry name" value="PROPHAGE INTEGRASE INTD-RELATED"/>
    <property type="match status" value="1"/>
</dbReference>
<dbReference type="NCBIfam" id="NF040815">
    <property type="entry name" value="recomb_XerA_Arch"/>
    <property type="match status" value="1"/>
</dbReference>
<proteinExistence type="inferred from homology"/>
<evidence type="ECO:0000256" key="2">
    <source>
        <dbReference type="ARBA" id="ARBA00022908"/>
    </source>
</evidence>
<evidence type="ECO:0000259" key="7">
    <source>
        <dbReference type="PROSITE" id="PS51900"/>
    </source>
</evidence>
<dbReference type="GO" id="GO:0015074">
    <property type="term" value="P:DNA integration"/>
    <property type="evidence" value="ECO:0007669"/>
    <property type="project" value="UniProtKB-KW"/>
</dbReference>
<dbReference type="InterPro" id="IPR002104">
    <property type="entry name" value="Integrase_catalytic"/>
</dbReference>
<keyword evidence="3 5" id="KW-0238">DNA-binding</keyword>
<comment type="caution">
    <text evidence="8">The sequence shown here is derived from an EMBL/GenBank/DDBJ whole genome shotgun (WGS) entry which is preliminary data.</text>
</comment>
<dbReference type="InterPro" id="IPR050090">
    <property type="entry name" value="Tyrosine_recombinase_XerCD"/>
</dbReference>
<evidence type="ECO:0000256" key="3">
    <source>
        <dbReference type="ARBA" id="ARBA00023125"/>
    </source>
</evidence>
<dbReference type="InterPro" id="IPR013762">
    <property type="entry name" value="Integrase-like_cat_sf"/>
</dbReference>
<dbReference type="AlphaFoldDB" id="A0A8T4LIH6"/>
<dbReference type="Gene3D" id="1.10.150.130">
    <property type="match status" value="1"/>
</dbReference>
<dbReference type="InterPro" id="IPR004107">
    <property type="entry name" value="Integrase_SAM-like_N"/>
</dbReference>
<accession>A0A8T4LIH6</accession>
<dbReference type="InterPro" id="IPR010998">
    <property type="entry name" value="Integrase_recombinase_N"/>
</dbReference>
<comment type="similarity">
    <text evidence="1">Belongs to the 'phage' integrase family.</text>
</comment>
<evidence type="ECO:0000259" key="6">
    <source>
        <dbReference type="PROSITE" id="PS51898"/>
    </source>
</evidence>
<organism evidence="8 9">
    <name type="scientific">Candidatus Iainarchaeum sp</name>
    <dbReference type="NCBI Taxonomy" id="3101447"/>
    <lineage>
        <taxon>Archaea</taxon>
        <taxon>Candidatus Iainarchaeota</taxon>
        <taxon>Candidatus Iainarchaeia</taxon>
        <taxon>Candidatus Iainarchaeales</taxon>
        <taxon>Candidatus Iainarchaeaceae</taxon>
        <taxon>Candidatus Iainarchaeum</taxon>
    </lineage>
</organism>
<dbReference type="GO" id="GO:0006310">
    <property type="term" value="P:DNA recombination"/>
    <property type="evidence" value="ECO:0007669"/>
    <property type="project" value="UniProtKB-KW"/>
</dbReference>
<dbReference type="Pfam" id="PF00589">
    <property type="entry name" value="Phage_integrase"/>
    <property type="match status" value="1"/>
</dbReference>
<feature type="domain" description="Tyr recombinase" evidence="6">
    <location>
        <begin position="104"/>
        <end position="278"/>
    </location>
</feature>
<protein>
    <submittedName>
        <fullName evidence="8">Tyrosine-type recombinase/integrase</fullName>
    </submittedName>
</protein>
<dbReference type="InterPro" id="IPR044068">
    <property type="entry name" value="CB"/>
</dbReference>
<reference evidence="8" key="2">
    <citation type="submission" date="2021-05" db="EMBL/GenBank/DDBJ databases">
        <title>Protein family content uncovers lineage relationships and bacterial pathway maintenance mechanisms in DPANN archaea.</title>
        <authorList>
            <person name="Castelle C.J."/>
            <person name="Meheust R."/>
            <person name="Jaffe A.L."/>
            <person name="Seitz K."/>
            <person name="Gong X."/>
            <person name="Baker B.J."/>
            <person name="Banfield J.F."/>
        </authorList>
    </citation>
    <scope>NUCLEOTIDE SEQUENCE</scope>
    <source>
        <strain evidence="8">RIFCSPLOWO2_01_FULL_58_19</strain>
    </source>
</reference>
<name>A0A8T4LIH6_9ARCH</name>
<feature type="domain" description="Core-binding (CB)" evidence="7">
    <location>
        <begin position="6"/>
        <end position="88"/>
    </location>
</feature>
<sequence>MPLEPAEQAQLLERYNQELLVAGYSGKTLKMYGIYARQFLAHTNKPVDSIDRGDVVAFLAKKKQDTNAANATLALVHSALKFFFHSFLKKKIVEDIKVPKKAKKLPSVLTMEEVRGLIKATRFGRNRLIVEFLYASGVRVSEAAKIKLDDLDLREKIARVWGGKGNKDRIIILSTAWIKELKKQLKRRKVASPFVFSQKTTQNPISTDTIERIIREAAKKAGIPKRVTPHTLRHSYATHLLEGGENIRKIQELLGHSNLSTTQIYTHVTTDELKKVKSPLDNL</sequence>
<dbReference type="PROSITE" id="PS51900">
    <property type="entry name" value="CB"/>
    <property type="match status" value="1"/>
</dbReference>
<evidence type="ECO:0000256" key="1">
    <source>
        <dbReference type="ARBA" id="ARBA00008857"/>
    </source>
</evidence>